<feature type="region of interest" description="Disordered" evidence="2">
    <location>
        <begin position="884"/>
        <end position="916"/>
    </location>
</feature>
<dbReference type="Proteomes" id="UP000663829">
    <property type="component" value="Unassembled WGS sequence"/>
</dbReference>
<evidence type="ECO:0000313" key="6">
    <source>
        <dbReference type="EMBL" id="CAF3800199.1"/>
    </source>
</evidence>
<feature type="coiled-coil region" evidence="1">
    <location>
        <begin position="193"/>
        <end position="220"/>
    </location>
</feature>
<accession>A0A814C2H5</accession>
<gene>
    <name evidence="3" type="ORF">GPM918_LOCUS10563</name>
    <name evidence="4" type="ORF">OVA965_LOCUS16036</name>
    <name evidence="5" type="ORF">SRO942_LOCUS10564</name>
    <name evidence="6" type="ORF">TMI583_LOCUS16045</name>
</gene>
<name>A0A814C2H5_9BILA</name>
<keyword evidence="1" id="KW-0175">Coiled coil</keyword>
<dbReference type="EMBL" id="CAJOBA010007358">
    <property type="protein sequence ID" value="CAF3800199.1"/>
    <property type="molecule type" value="Genomic_DNA"/>
</dbReference>
<keyword evidence="7" id="KW-1185">Reference proteome</keyword>
<feature type="coiled-coil region" evidence="1">
    <location>
        <begin position="73"/>
        <end position="166"/>
    </location>
</feature>
<feature type="coiled-coil region" evidence="1">
    <location>
        <begin position="584"/>
        <end position="618"/>
    </location>
</feature>
<feature type="coiled-coil region" evidence="1">
    <location>
        <begin position="245"/>
        <end position="283"/>
    </location>
</feature>
<dbReference type="EMBL" id="CAJNOQ010002092">
    <property type="protein sequence ID" value="CAF0938246.1"/>
    <property type="molecule type" value="Genomic_DNA"/>
</dbReference>
<evidence type="ECO:0000313" key="3">
    <source>
        <dbReference type="EMBL" id="CAF0938246.1"/>
    </source>
</evidence>
<evidence type="ECO:0000313" key="5">
    <source>
        <dbReference type="EMBL" id="CAF3715105.1"/>
    </source>
</evidence>
<organism evidence="3 7">
    <name type="scientific">Didymodactylos carnosus</name>
    <dbReference type="NCBI Taxonomy" id="1234261"/>
    <lineage>
        <taxon>Eukaryota</taxon>
        <taxon>Metazoa</taxon>
        <taxon>Spiralia</taxon>
        <taxon>Gnathifera</taxon>
        <taxon>Rotifera</taxon>
        <taxon>Eurotatoria</taxon>
        <taxon>Bdelloidea</taxon>
        <taxon>Philodinida</taxon>
        <taxon>Philodinidae</taxon>
        <taxon>Didymodactylos</taxon>
    </lineage>
</organism>
<protein>
    <submittedName>
        <fullName evidence="3">Uncharacterized protein</fullName>
    </submittedName>
</protein>
<dbReference type="Proteomes" id="UP000681722">
    <property type="component" value="Unassembled WGS sequence"/>
</dbReference>
<dbReference type="EMBL" id="CAJNOK010007347">
    <property type="protein sequence ID" value="CAF1031979.1"/>
    <property type="molecule type" value="Genomic_DNA"/>
</dbReference>
<comment type="caution">
    <text evidence="3">The sequence shown here is derived from an EMBL/GenBank/DDBJ whole genome shotgun (WGS) entry which is preliminary data.</text>
</comment>
<dbReference type="AlphaFoldDB" id="A0A814C2H5"/>
<feature type="coiled-coil region" evidence="1">
    <location>
        <begin position="309"/>
        <end position="357"/>
    </location>
</feature>
<dbReference type="Proteomes" id="UP000677228">
    <property type="component" value="Unassembled WGS sequence"/>
</dbReference>
<dbReference type="EMBL" id="CAJOBC010002092">
    <property type="protein sequence ID" value="CAF3715105.1"/>
    <property type="molecule type" value="Genomic_DNA"/>
</dbReference>
<feature type="compositionally biased region" description="Polar residues" evidence="2">
    <location>
        <begin position="884"/>
        <end position="904"/>
    </location>
</feature>
<proteinExistence type="predicted"/>
<evidence type="ECO:0000256" key="1">
    <source>
        <dbReference type="SAM" id="Coils"/>
    </source>
</evidence>
<feature type="coiled-coil region" evidence="1">
    <location>
        <begin position="671"/>
        <end position="716"/>
    </location>
</feature>
<evidence type="ECO:0000256" key="2">
    <source>
        <dbReference type="SAM" id="MobiDB-lite"/>
    </source>
</evidence>
<sequence>MKLLNYVIKRQQVTNLEINSIMSSIDDLFLISTSPSSTQHTLIERESTFHNKEIISPSPFCSNGIDTLTSSLVLSTKDEIERLQTELDQLYDKLDDISRENQSLKNRIQDYEILEEENEFLYAERQKLKDEIERGRVRELLIEQELKTLQDKLKTVENDHDLKDERSTKTDTSQTTANISNFKLKIDWLHRTNNQLELEVVRIRDELQLANNKYEQCKRDLYQKDEHYKNLLAAIDDNQRLPQELSRLEKLNVEQQNQLDNQKKEYDIKIHDLEEHNEKREQKYSSLYESLLKLQSDYRQKEINYVSTMDDVIRQREELRLQVNELNQQYEQLQHEHKILKTEMESQEEINKDLKLALTSSTNDAQSVYTQFRQLNTSLSELQTKYDRDIKDRDDQIDRWRIENKNFKATYDAELVQARSIIVQLEQDKVQYNVQIGNLRSTTDKLHSELAEKQSYIEHIQSDLSERSVLHTNINTQLSQENKNRAIKIIELEQSLSHEQQRVEVQRSLQELQADLLKTKASAKEANEKSAELEKRLYELDKHLEENLRTQLSECTEPSRREISSIRGELITKSEQLTIVQHSLDEEKLKRQRLEMKLKRLKDEYIVLRKEIHQRTEENDLLQHELVECRFKNDYNVHITNQTLNSLRTNENDQQPTTTAVQLYLKEKADNQHWQLKCRTYQQKLEHLQKNYELAKQKYKQRLQEERDSFDRAKTKYVEHMRHAQRDLQDTRSLLGKETEFKLNQEQSFQQLIDERRQLLTRYPLNNHRDDNYQQTNKNMLAAATEYSRVVHNRTSSSTPSTSLAAANHFKNDTISAIAAISPSRMVDKDAKVREMRRENLLLTSKIQVLEDQMENLNDRVDRTLRERNKLRREIANVRFDSNLSAETSSRSSPVTITNGLSRPTTTHTETSTPGWHNSVHYAESFGFNGFHENNLSSMTTTNVST</sequence>
<feature type="coiled-coil region" evidence="1">
    <location>
        <begin position="833"/>
        <end position="874"/>
    </location>
</feature>
<evidence type="ECO:0000313" key="4">
    <source>
        <dbReference type="EMBL" id="CAF1031979.1"/>
    </source>
</evidence>
<evidence type="ECO:0000313" key="7">
    <source>
        <dbReference type="Proteomes" id="UP000663829"/>
    </source>
</evidence>
<dbReference type="Proteomes" id="UP000682733">
    <property type="component" value="Unassembled WGS sequence"/>
</dbReference>
<dbReference type="OrthoDB" id="10007527at2759"/>
<reference evidence="3" key="1">
    <citation type="submission" date="2021-02" db="EMBL/GenBank/DDBJ databases">
        <authorList>
            <person name="Nowell W R."/>
        </authorList>
    </citation>
    <scope>NUCLEOTIDE SEQUENCE</scope>
</reference>
<feature type="coiled-coil region" evidence="1">
    <location>
        <begin position="509"/>
        <end position="543"/>
    </location>
</feature>